<reference evidence="1" key="1">
    <citation type="journal article" date="2015" name="Nature">
        <title>Complex archaea that bridge the gap between prokaryotes and eukaryotes.</title>
        <authorList>
            <person name="Spang A."/>
            <person name="Saw J.H."/>
            <person name="Jorgensen S.L."/>
            <person name="Zaremba-Niedzwiedzka K."/>
            <person name="Martijn J."/>
            <person name="Lind A.E."/>
            <person name="van Eijk R."/>
            <person name="Schleper C."/>
            <person name="Guy L."/>
            <person name="Ettema T.J."/>
        </authorList>
    </citation>
    <scope>NUCLEOTIDE SEQUENCE</scope>
</reference>
<gene>
    <name evidence="1" type="ORF">LCGC14_2973370</name>
</gene>
<comment type="caution">
    <text evidence="1">The sequence shown here is derived from an EMBL/GenBank/DDBJ whole genome shotgun (WGS) entry which is preliminary data.</text>
</comment>
<feature type="non-terminal residue" evidence="1">
    <location>
        <position position="33"/>
    </location>
</feature>
<evidence type="ECO:0000313" key="1">
    <source>
        <dbReference type="EMBL" id="KKK65515.1"/>
    </source>
</evidence>
<dbReference type="EMBL" id="LAZR01060518">
    <property type="protein sequence ID" value="KKK65515.1"/>
    <property type="molecule type" value="Genomic_DNA"/>
</dbReference>
<proteinExistence type="predicted"/>
<name>A0A0F8XW77_9ZZZZ</name>
<dbReference type="AlphaFoldDB" id="A0A0F8XW77"/>
<organism evidence="1">
    <name type="scientific">marine sediment metagenome</name>
    <dbReference type="NCBI Taxonomy" id="412755"/>
    <lineage>
        <taxon>unclassified sequences</taxon>
        <taxon>metagenomes</taxon>
        <taxon>ecological metagenomes</taxon>
    </lineage>
</organism>
<protein>
    <submittedName>
        <fullName evidence="1">Uncharacterized protein</fullName>
    </submittedName>
</protein>
<sequence>MKRDRYSSKEETLRKLLRDRRIEVGLRQEDLAE</sequence>
<accession>A0A0F8XW77</accession>